<evidence type="ECO:0000259" key="2">
    <source>
        <dbReference type="PROSITE" id="PS50104"/>
    </source>
</evidence>
<proteinExistence type="predicted"/>
<feature type="region of interest" description="Disordered" evidence="1">
    <location>
        <begin position="281"/>
        <end position="302"/>
    </location>
</feature>
<feature type="region of interest" description="Disordered" evidence="1">
    <location>
        <begin position="91"/>
        <end position="110"/>
    </location>
</feature>
<dbReference type="SUPFAM" id="SSF52200">
    <property type="entry name" value="Toll/Interleukin receptor TIR domain"/>
    <property type="match status" value="1"/>
</dbReference>
<evidence type="ECO:0000313" key="3">
    <source>
        <dbReference type="EMBL" id="KAK3784444.1"/>
    </source>
</evidence>
<feature type="domain" description="TIR" evidence="2">
    <location>
        <begin position="510"/>
        <end position="643"/>
    </location>
</feature>
<feature type="region of interest" description="Disordered" evidence="1">
    <location>
        <begin position="199"/>
        <end position="242"/>
    </location>
</feature>
<dbReference type="InterPro" id="IPR000157">
    <property type="entry name" value="TIR_dom"/>
</dbReference>
<protein>
    <recommendedName>
        <fullName evidence="2">TIR domain-containing protein</fullName>
    </recommendedName>
</protein>
<evidence type="ECO:0000256" key="1">
    <source>
        <dbReference type="SAM" id="MobiDB-lite"/>
    </source>
</evidence>
<dbReference type="AlphaFoldDB" id="A0AAE1AAQ1"/>
<dbReference type="Proteomes" id="UP001283361">
    <property type="component" value="Unassembled WGS sequence"/>
</dbReference>
<organism evidence="3 4">
    <name type="scientific">Elysia crispata</name>
    <name type="common">lettuce slug</name>
    <dbReference type="NCBI Taxonomy" id="231223"/>
    <lineage>
        <taxon>Eukaryota</taxon>
        <taxon>Metazoa</taxon>
        <taxon>Spiralia</taxon>
        <taxon>Lophotrochozoa</taxon>
        <taxon>Mollusca</taxon>
        <taxon>Gastropoda</taxon>
        <taxon>Heterobranchia</taxon>
        <taxon>Euthyneura</taxon>
        <taxon>Panpulmonata</taxon>
        <taxon>Sacoglossa</taxon>
        <taxon>Placobranchoidea</taxon>
        <taxon>Plakobranchidae</taxon>
        <taxon>Elysia</taxon>
    </lineage>
</organism>
<dbReference type="Gene3D" id="3.40.50.10140">
    <property type="entry name" value="Toll/interleukin-1 receptor homology (TIR) domain"/>
    <property type="match status" value="1"/>
</dbReference>
<dbReference type="InterPro" id="IPR035897">
    <property type="entry name" value="Toll_tir_struct_dom_sf"/>
</dbReference>
<accession>A0AAE1AAQ1</accession>
<dbReference type="GO" id="GO:0007165">
    <property type="term" value="P:signal transduction"/>
    <property type="evidence" value="ECO:0007669"/>
    <property type="project" value="InterPro"/>
</dbReference>
<reference evidence="3" key="1">
    <citation type="journal article" date="2023" name="G3 (Bethesda)">
        <title>A reference genome for the long-term kleptoplast-retaining sea slug Elysia crispata morphotype clarki.</title>
        <authorList>
            <person name="Eastman K.E."/>
            <person name="Pendleton A.L."/>
            <person name="Shaikh M.A."/>
            <person name="Suttiyut T."/>
            <person name="Ogas R."/>
            <person name="Tomko P."/>
            <person name="Gavelis G."/>
            <person name="Widhalm J.R."/>
            <person name="Wisecaver J.H."/>
        </authorList>
    </citation>
    <scope>NUCLEOTIDE SEQUENCE</scope>
    <source>
        <strain evidence="3">ECLA1</strain>
    </source>
</reference>
<keyword evidence="4" id="KW-1185">Reference proteome</keyword>
<feature type="compositionally biased region" description="Polar residues" evidence="1">
    <location>
        <begin position="286"/>
        <end position="300"/>
    </location>
</feature>
<dbReference type="Pfam" id="PF13676">
    <property type="entry name" value="TIR_2"/>
    <property type="match status" value="1"/>
</dbReference>
<dbReference type="EMBL" id="JAWDGP010002247">
    <property type="protein sequence ID" value="KAK3784444.1"/>
    <property type="molecule type" value="Genomic_DNA"/>
</dbReference>
<gene>
    <name evidence="3" type="ORF">RRG08_039445</name>
</gene>
<evidence type="ECO:0000313" key="4">
    <source>
        <dbReference type="Proteomes" id="UP001283361"/>
    </source>
</evidence>
<dbReference type="PROSITE" id="PS50104">
    <property type="entry name" value="TIR"/>
    <property type="match status" value="1"/>
</dbReference>
<sequence>MESPFSSKNLNSTRQSHSAIQHLNFVRSLELGGLDSFPESQGCSFGGGKSIDYTTMAFHAADTGAFQPEIEKVTPDVRPEPQNSWDTSVYLSRTNETQRTSDSNSDSLTLGNSMHQTFTMEHMAERMSLTNSDLFCKSYISGDFLRIHACPESFLRSRRISKEAVNKNVSEDGNGNGKTMNSSSRLGYEISVAPMSIKQDLGGSEGKHVPADLEQEGNASKSACKSEEKNATASLMDKEKRRHTALANTSEIAAPNDKGKIQSNNCTPAHEDQNQGCAIAVKNQEKGNTTSTRNKDQTGISARMRENHKRIMEHDKKHQEISAACEKNEHGKFTVCLRKCKYHLDNSSESTSIHEIDQHLNVSANGNKESKSTTANLEIDGRGSLTQINYDERGASAQLKIDEEGSIAHLNKDERNETAQWSIDQSGATAFENNEVGASSDKIIDEGKAILNVNMAERGATENVKFNQNNIMSCVNDHQSGARARYQKQDWSKSANEILCIDDHPVKGKRYFAAFMCVAKADLERFGKQFHAEIEQWGFRILLPVRDLLASGFHLDNICWALEERCQGKIIIVLSKNFESSSECKFITQYARTLDPDLQKRNLIPVVIDKRCHIPRSLAGVIVINYHHNKRRGWLKKRMADAIFA</sequence>
<name>A0AAE1AAQ1_9GAST</name>
<comment type="caution">
    <text evidence="3">The sequence shown here is derived from an EMBL/GenBank/DDBJ whole genome shotgun (WGS) entry which is preliminary data.</text>
</comment>